<gene>
    <name evidence="1" type="ORF">ATOP_19170</name>
</gene>
<protein>
    <submittedName>
        <fullName evidence="1">Type I-C CRISPR-associated protein Cas7/Csd2</fullName>
    </submittedName>
</protein>
<dbReference type="InterPro" id="IPR006482">
    <property type="entry name" value="Cas7_Csh2/Csh2"/>
</dbReference>
<dbReference type="NCBIfam" id="TIGR01595">
    <property type="entry name" value="cas_CT1132"/>
    <property type="match status" value="1"/>
</dbReference>
<reference evidence="1" key="1">
    <citation type="journal article" date="2022" name="Int. J. Syst. Evol. Microbiol.">
        <title>Granulimonas faecalis gen. nov., sp. nov., and Leptogranulimonas caecicola gen. nov., sp. nov., novel lactate-producing Atopobiaceae bacteria isolated from mouse intestines, and an emended description of the family Atopobiaceae.</title>
        <authorList>
            <person name="Morinaga K."/>
            <person name="Kusada H."/>
            <person name="Sakamoto S."/>
            <person name="Murakami T."/>
            <person name="Toyoda A."/>
            <person name="Mori H."/>
            <person name="Meng X.Y."/>
            <person name="Takashino M."/>
            <person name="Murotomi K."/>
            <person name="Tamaki H."/>
        </authorList>
    </citation>
    <scope>NUCLEOTIDE SEQUENCE</scope>
    <source>
        <strain evidence="1">OPF53</strain>
    </source>
</reference>
<dbReference type="RefSeq" id="WP_135978593.1">
    <property type="nucleotide sequence ID" value="NZ_BQKC01000002.1"/>
</dbReference>
<keyword evidence="2" id="KW-1185">Reference proteome</keyword>
<dbReference type="InterPro" id="IPR013418">
    <property type="entry name" value="CRISPR-assoc_prot_Cas7/Csd2"/>
</dbReference>
<dbReference type="AlphaFoldDB" id="A0AAV5B516"/>
<dbReference type="Proteomes" id="UP001055025">
    <property type="component" value="Unassembled WGS sequence"/>
</dbReference>
<accession>A0AAV5B516</accession>
<sequence>MDNTLDRRIEFVAYLDVELGNPNGDPDAGNRPRQLDDGRGIVTDVCLKRKVRDRIALEHSGEEGFDLYIEPTGTLNSKDERGFEAVLGAGVDLKGLRKSDPDAALRVRDAMCRTYFDVRCFGAVMTTFAKNNLAGGQVRGPVQLSFAVSADPVFPEGQTLTRQAVTTEADREKKTSEMAVKWVVPYGLYRVSGFVSPARARDTGFTWEDWDAFVGAFRRMFWEDRSASRPSMRLRTLTCFTHPNALGVCAAEANLERVSASLKEGVDIPTSFGDYVVEADGEGLPEGVEMVHEVL</sequence>
<dbReference type="EMBL" id="BQKC01000002">
    <property type="protein sequence ID" value="GJM56262.1"/>
    <property type="molecule type" value="Genomic_DNA"/>
</dbReference>
<organism evidence="1 2">
    <name type="scientific">Granulimonas faecalis</name>
    <dbReference type="NCBI Taxonomy" id="2894155"/>
    <lineage>
        <taxon>Bacteria</taxon>
        <taxon>Bacillati</taxon>
        <taxon>Actinomycetota</taxon>
        <taxon>Coriobacteriia</taxon>
        <taxon>Coriobacteriales</taxon>
        <taxon>Kribbibacteriaceae</taxon>
        <taxon>Granulimonas</taxon>
    </lineage>
</organism>
<dbReference type="NCBIfam" id="TIGR02589">
    <property type="entry name" value="cas_Csd2"/>
    <property type="match status" value="1"/>
</dbReference>
<proteinExistence type="predicted"/>
<evidence type="ECO:0000313" key="1">
    <source>
        <dbReference type="EMBL" id="GJM56262.1"/>
    </source>
</evidence>
<dbReference type="Pfam" id="PF05107">
    <property type="entry name" value="Cas_Cas7"/>
    <property type="match status" value="1"/>
</dbReference>
<dbReference type="GO" id="GO:0043571">
    <property type="term" value="P:maintenance of CRISPR repeat elements"/>
    <property type="evidence" value="ECO:0007669"/>
    <property type="project" value="InterPro"/>
</dbReference>
<name>A0AAV5B516_9ACTN</name>
<comment type="caution">
    <text evidence="1">The sequence shown here is derived from an EMBL/GenBank/DDBJ whole genome shotgun (WGS) entry which is preliminary data.</text>
</comment>
<evidence type="ECO:0000313" key="2">
    <source>
        <dbReference type="Proteomes" id="UP001055025"/>
    </source>
</evidence>